<dbReference type="OrthoDB" id="3246221at2759"/>
<evidence type="ECO:0000313" key="2">
    <source>
        <dbReference type="EMBL" id="ESK89381.1"/>
    </source>
</evidence>
<dbReference type="AlphaFoldDB" id="V2X997"/>
<keyword evidence="3" id="KW-1185">Reference proteome</keyword>
<evidence type="ECO:0000313" key="3">
    <source>
        <dbReference type="Proteomes" id="UP000017559"/>
    </source>
</evidence>
<dbReference type="KEGG" id="mrr:Moror_16224"/>
<protein>
    <submittedName>
        <fullName evidence="2">Uncharacterized protein</fullName>
    </submittedName>
</protein>
<accession>V2X997</accession>
<dbReference type="Proteomes" id="UP000017559">
    <property type="component" value="Unassembled WGS sequence"/>
</dbReference>
<organism evidence="2 3">
    <name type="scientific">Moniliophthora roreri (strain MCA 2997)</name>
    <name type="common">Cocoa frosty pod rot fungus</name>
    <name type="synonym">Crinipellis roreri</name>
    <dbReference type="NCBI Taxonomy" id="1381753"/>
    <lineage>
        <taxon>Eukaryota</taxon>
        <taxon>Fungi</taxon>
        <taxon>Dikarya</taxon>
        <taxon>Basidiomycota</taxon>
        <taxon>Agaricomycotina</taxon>
        <taxon>Agaricomycetes</taxon>
        <taxon>Agaricomycetidae</taxon>
        <taxon>Agaricales</taxon>
        <taxon>Marasmiineae</taxon>
        <taxon>Marasmiaceae</taxon>
        <taxon>Moniliophthora</taxon>
    </lineage>
</organism>
<keyword evidence="1" id="KW-0175">Coiled coil</keyword>
<dbReference type="Gene3D" id="3.80.10.10">
    <property type="entry name" value="Ribonuclease Inhibitor"/>
    <property type="match status" value="1"/>
</dbReference>
<proteinExistence type="predicted"/>
<dbReference type="InterPro" id="IPR032675">
    <property type="entry name" value="LRR_dom_sf"/>
</dbReference>
<evidence type="ECO:0000256" key="1">
    <source>
        <dbReference type="SAM" id="Coils"/>
    </source>
</evidence>
<feature type="coiled-coil region" evidence="1">
    <location>
        <begin position="65"/>
        <end position="92"/>
    </location>
</feature>
<reference evidence="2 3" key="1">
    <citation type="journal article" date="2014" name="BMC Genomics">
        <title>Genome and secretome analysis of the hemibiotrophic fungal pathogen, Moniliophthora roreri, which causes frosty pod rot disease of cacao: mechanisms of the biotrophic and necrotrophic phases.</title>
        <authorList>
            <person name="Meinhardt L.W."/>
            <person name="Costa G.G.L."/>
            <person name="Thomazella D.P.T."/>
            <person name="Teixeira P.J.P.L."/>
            <person name="Carazzolle M.F."/>
            <person name="Schuster S.C."/>
            <person name="Carlson J.E."/>
            <person name="Guiltinan M.J."/>
            <person name="Mieczkowski P."/>
            <person name="Farmer A."/>
            <person name="Ramaraj T."/>
            <person name="Crozier J."/>
            <person name="Davis R.E."/>
            <person name="Shao J."/>
            <person name="Melnick R.L."/>
            <person name="Pereira G.A.G."/>
            <person name="Bailey B.A."/>
        </authorList>
    </citation>
    <scope>NUCLEOTIDE SEQUENCE [LARGE SCALE GENOMIC DNA]</scope>
    <source>
        <strain evidence="2 3">MCA 2997</strain>
    </source>
</reference>
<name>V2X997_MONRO</name>
<comment type="caution">
    <text evidence="2">The sequence shown here is derived from an EMBL/GenBank/DDBJ whole genome shotgun (WGS) entry which is preliminary data.</text>
</comment>
<dbReference type="EMBL" id="AWSO01000568">
    <property type="protein sequence ID" value="ESK89381.1"/>
    <property type="molecule type" value="Genomic_DNA"/>
</dbReference>
<gene>
    <name evidence="2" type="ORF">Moror_16224</name>
</gene>
<sequence>MSEGACIERTVICDKCQASVEYSCLPSASNDALRSDYAPSAVEVTRARAFIKEGKEMLKLYDRELERIRGVQEKLETDRASLQQRIEEHTAMISPLRRIPAEVMQRIFSLVCLPEGEEEMLALALRIQSEIRAPAYQISLTSSHWRNIVLNYPLLWRSFSLDLLMPWKTGMDPKAIVAIYLKNAGTSPLKIVITDSGKNHWDGNIDYKATFDTGMAVFRMLLAHADQFGELIFLDVSGSILLKRITGTPNINFPLLHTFYAGVDMEDVPFESTLWFWRAIGAAPRLKHLQGPLVVPEVDTMPYNQLTSLDDLYDDDHPRLLRVIPKCRNLERLSFRWSPPSDENVAPIPCELKCLRELSIRSTTPEFCRGVLNNFHAPNLTSMSLSALFQMPHEISQSFLSTLRRFSDTLRDFTLNIVNIYPNDTSMTDILAALPNLSYFSALLSGGGDEQEKASPCISHLLASLTIPSDPSPGQVVAPKLTKLFLHENNTSVDSDVIDRLLTMLESRSQSTLASSEMGSRVATLHEVEFTYWKPRTGWERSLPDLVTPGDYERIRALEADGTTCTLEERWEFDGVGI</sequence>
<dbReference type="SUPFAM" id="SSF52047">
    <property type="entry name" value="RNI-like"/>
    <property type="match status" value="1"/>
</dbReference>
<dbReference type="HOGENOM" id="CLU_018544_8_0_1"/>